<name>A0A2T4CF74_TRILO</name>
<feature type="compositionally biased region" description="Low complexity" evidence="1">
    <location>
        <begin position="45"/>
        <end position="58"/>
    </location>
</feature>
<dbReference type="EMBL" id="KZ679127">
    <property type="protein sequence ID" value="PTB80217.1"/>
    <property type="molecule type" value="Genomic_DNA"/>
</dbReference>
<gene>
    <name evidence="2" type="ORF">M440DRAFT_1325208</name>
</gene>
<organism evidence="2 3">
    <name type="scientific">Trichoderma longibrachiatum ATCC 18648</name>
    <dbReference type="NCBI Taxonomy" id="983965"/>
    <lineage>
        <taxon>Eukaryota</taxon>
        <taxon>Fungi</taxon>
        <taxon>Dikarya</taxon>
        <taxon>Ascomycota</taxon>
        <taxon>Pezizomycotina</taxon>
        <taxon>Sordariomycetes</taxon>
        <taxon>Hypocreomycetidae</taxon>
        <taxon>Hypocreales</taxon>
        <taxon>Hypocreaceae</taxon>
        <taxon>Trichoderma</taxon>
    </lineage>
</organism>
<feature type="compositionally biased region" description="Acidic residues" evidence="1">
    <location>
        <begin position="644"/>
        <end position="658"/>
    </location>
</feature>
<protein>
    <recommendedName>
        <fullName evidence="4">Myb-like domain-containing protein</fullName>
    </recommendedName>
</protein>
<feature type="compositionally biased region" description="Low complexity" evidence="1">
    <location>
        <begin position="545"/>
        <end position="568"/>
    </location>
</feature>
<dbReference type="OrthoDB" id="5398572at2759"/>
<feature type="region of interest" description="Disordered" evidence="1">
    <location>
        <begin position="440"/>
        <end position="737"/>
    </location>
</feature>
<feature type="compositionally biased region" description="Basic and acidic residues" evidence="1">
    <location>
        <begin position="440"/>
        <end position="503"/>
    </location>
</feature>
<evidence type="ECO:0000256" key="1">
    <source>
        <dbReference type="SAM" id="MobiDB-lite"/>
    </source>
</evidence>
<reference evidence="2 3" key="1">
    <citation type="submission" date="2016-07" db="EMBL/GenBank/DDBJ databases">
        <title>Multiple horizontal gene transfer events from other fungi enriched the ability of initially mycotrophic Trichoderma (Ascomycota) to feed on dead plant biomass.</title>
        <authorList>
            <consortium name="DOE Joint Genome Institute"/>
            <person name="Aerts A."/>
            <person name="Atanasova L."/>
            <person name="Chenthamara K."/>
            <person name="Zhang J."/>
            <person name="Grujic M."/>
            <person name="Henrissat B."/>
            <person name="Kuo A."/>
            <person name="Salamov A."/>
            <person name="Lipzen A."/>
            <person name="Labutti K."/>
            <person name="Barry K."/>
            <person name="Miao Y."/>
            <person name="Rahimi M.J."/>
            <person name="Shen Q."/>
            <person name="Grigoriev I.V."/>
            <person name="Kubicek C.P."/>
            <person name="Druzhinina I.S."/>
        </authorList>
    </citation>
    <scope>NUCLEOTIDE SEQUENCE [LARGE SCALE GENOMIC DNA]</scope>
    <source>
        <strain evidence="2 3">ATCC 18648</strain>
    </source>
</reference>
<feature type="compositionally biased region" description="Basic residues" evidence="1">
    <location>
        <begin position="22"/>
        <end position="31"/>
    </location>
</feature>
<feature type="compositionally biased region" description="Polar residues" evidence="1">
    <location>
        <begin position="679"/>
        <end position="696"/>
    </location>
</feature>
<evidence type="ECO:0000313" key="3">
    <source>
        <dbReference type="Proteomes" id="UP000240760"/>
    </source>
</evidence>
<dbReference type="AlphaFoldDB" id="A0A2T4CF74"/>
<dbReference type="Proteomes" id="UP000240760">
    <property type="component" value="Unassembled WGS sequence"/>
</dbReference>
<feature type="region of interest" description="Disordered" evidence="1">
    <location>
        <begin position="1"/>
        <end position="141"/>
    </location>
</feature>
<accession>A0A2T4CF74</accession>
<proteinExistence type="predicted"/>
<evidence type="ECO:0008006" key="4">
    <source>
        <dbReference type="Google" id="ProtNLM"/>
    </source>
</evidence>
<sequence>MQTRRSSKAGTAAPSSPPARPGLRRNPPRAKRPQENQNVGRDSSSDLSLLPTSPSTPSAILQKGSLPPSHASGGRPSTPTPVAPSDALPATPSVEVPRGLTTVPRKGSLVLVQPPRRGAPRRNSNSSLIISPGRDYSDDEPTIVPKTAEELHNEKMVLEDIEDAEHQLKIEASDSLARDASNVINQLRDKSRPAYQEVLSMKMQAFETSRRVFLGPGQAFPFLQYGWLDKTRLGISESKRATVRLAVKLANVATALSHIERIEPEARGSEAFLDALDAHFPHHFAAEEGRQYLSLSLDIRTQRAIERIVSSAQNIDKRTELSWVFCPTEPGAAQAPKGGYPELFQKGPYRPLAGLEAQTLVDVCSARVLRIWEIMSVNGTRGFRDPMNMAGVRKEFPFSDMLSHLKSWLLDRFQGITHLMAKMKDEEASKEQKRLLEQLRKEEDESRQALEQERKAGEQERRAKEQELRDREGASTREKRREQQDPDQGRMRRQRGAREDRAPGTRRQQNIREQARVRSEASAEEEMTSALSGTYPSPNADEGSWEGIGESSPESIRSSEPTPPRRISGNSRSFFNTRDLVSMLSARSLQEETTSESSRKRTRPSASDEPESGDDSEARPGLQKKSKTASSSTVVRRPRRSSQDDVDGSPVDETDEPSQDGHHDASQERQTRGQRHEPATSSAPAQLPRESQTQVDSPPQAPSSAPDYAAVRRAKEASRRTARRNKPRAPQTRHPWSERDCDTLIKLVKTRSASWAEIYNTDNGKFEHPRDAQAYRDKARNLKVDFLISDAPLPEGFDRVALSPKEVDRVRNAGKNPYRLEEDVDGYGRPTNTAYIP</sequence>
<dbReference type="STRING" id="983965.A0A2T4CF74"/>
<keyword evidence="3" id="KW-1185">Reference proteome</keyword>
<feature type="compositionally biased region" description="Basic and acidic residues" evidence="1">
    <location>
        <begin position="659"/>
        <end position="678"/>
    </location>
</feature>
<feature type="compositionally biased region" description="Polar residues" evidence="1">
    <location>
        <begin position="585"/>
        <end position="596"/>
    </location>
</feature>
<evidence type="ECO:0000313" key="2">
    <source>
        <dbReference type="EMBL" id="PTB80217.1"/>
    </source>
</evidence>